<dbReference type="eggNOG" id="ENOG502T2PI">
    <property type="taxonomic scope" value="Eukaryota"/>
</dbReference>
<dbReference type="RefSeq" id="XP_005763842.1">
    <property type="nucleotide sequence ID" value="XM_005763785.1"/>
</dbReference>
<dbReference type="EnsemblProtists" id="EOD11413">
    <property type="protein sequence ID" value="EOD11413"/>
    <property type="gene ID" value="EMIHUDRAFT_214785"/>
</dbReference>
<dbReference type="NCBIfam" id="TIGR01444">
    <property type="entry name" value="fkbM_fam"/>
    <property type="match status" value="1"/>
</dbReference>
<organism evidence="2 3">
    <name type="scientific">Emiliania huxleyi (strain CCMP1516)</name>
    <dbReference type="NCBI Taxonomy" id="280463"/>
    <lineage>
        <taxon>Eukaryota</taxon>
        <taxon>Haptista</taxon>
        <taxon>Haptophyta</taxon>
        <taxon>Prymnesiophyceae</taxon>
        <taxon>Isochrysidales</taxon>
        <taxon>Noelaerhabdaceae</taxon>
        <taxon>Emiliania</taxon>
    </lineage>
</organism>
<evidence type="ECO:0000313" key="2">
    <source>
        <dbReference type="EnsemblProtists" id="EOD11413"/>
    </source>
</evidence>
<dbReference type="Proteomes" id="UP000013827">
    <property type="component" value="Unassembled WGS sequence"/>
</dbReference>
<dbReference type="KEGG" id="ehx:EMIHUDRAFT_212805"/>
<accession>A0A0D3IJH8</accession>
<dbReference type="SUPFAM" id="SSF53335">
    <property type="entry name" value="S-adenosyl-L-methionine-dependent methyltransferases"/>
    <property type="match status" value="1"/>
</dbReference>
<name>A0A0D3IJH8_EMIH1</name>
<evidence type="ECO:0000313" key="3">
    <source>
        <dbReference type="Proteomes" id="UP000013827"/>
    </source>
</evidence>
<keyword evidence="3" id="KW-1185">Reference proteome</keyword>
<sequence>MPSNHVVKAFLSDLNHAAAPSDIVVWDVGANDGGWSNRLMQLLPERHRNATRLSVFEPQPRFADELTSLAARWSGTFHAVAAATADGSLNFFAPPRNASKADTVVASLLDSNRPSVAKEQISVPAFDLAVPMLRLRPDEIVLIKLDVEGYEFELLPHLLVSGALCLVDYLHIEWHPSVLSQSRLSRGLALGEAMNLVLRGCTRPPRAIGHEGLSERQLRRFQKYALGCAGGLKPA</sequence>
<proteinExistence type="predicted"/>
<dbReference type="GeneID" id="17259361"/>
<feature type="domain" description="Methyltransferase FkbM" evidence="1">
    <location>
        <begin position="27"/>
        <end position="155"/>
    </location>
</feature>
<reference evidence="3" key="1">
    <citation type="journal article" date="2013" name="Nature">
        <title>Pan genome of the phytoplankton Emiliania underpins its global distribution.</title>
        <authorList>
            <person name="Read B.A."/>
            <person name="Kegel J."/>
            <person name="Klute M.J."/>
            <person name="Kuo A."/>
            <person name="Lefebvre S.C."/>
            <person name="Maumus F."/>
            <person name="Mayer C."/>
            <person name="Miller J."/>
            <person name="Monier A."/>
            <person name="Salamov A."/>
            <person name="Young J."/>
            <person name="Aguilar M."/>
            <person name="Claverie J.M."/>
            <person name="Frickenhaus S."/>
            <person name="Gonzalez K."/>
            <person name="Herman E.K."/>
            <person name="Lin Y.C."/>
            <person name="Napier J."/>
            <person name="Ogata H."/>
            <person name="Sarno A.F."/>
            <person name="Shmutz J."/>
            <person name="Schroeder D."/>
            <person name="de Vargas C."/>
            <person name="Verret F."/>
            <person name="von Dassow P."/>
            <person name="Valentin K."/>
            <person name="Van de Peer Y."/>
            <person name="Wheeler G."/>
            <person name="Dacks J.B."/>
            <person name="Delwiche C.F."/>
            <person name="Dyhrman S.T."/>
            <person name="Glockner G."/>
            <person name="John U."/>
            <person name="Richards T."/>
            <person name="Worden A.Z."/>
            <person name="Zhang X."/>
            <person name="Grigoriev I.V."/>
            <person name="Allen A.E."/>
            <person name="Bidle K."/>
            <person name="Borodovsky M."/>
            <person name="Bowler C."/>
            <person name="Brownlee C."/>
            <person name="Cock J.M."/>
            <person name="Elias M."/>
            <person name="Gladyshev V.N."/>
            <person name="Groth M."/>
            <person name="Guda C."/>
            <person name="Hadaegh A."/>
            <person name="Iglesias-Rodriguez M.D."/>
            <person name="Jenkins J."/>
            <person name="Jones B.M."/>
            <person name="Lawson T."/>
            <person name="Leese F."/>
            <person name="Lindquist E."/>
            <person name="Lobanov A."/>
            <person name="Lomsadze A."/>
            <person name="Malik S.B."/>
            <person name="Marsh M.E."/>
            <person name="Mackinder L."/>
            <person name="Mock T."/>
            <person name="Mueller-Roeber B."/>
            <person name="Pagarete A."/>
            <person name="Parker M."/>
            <person name="Probert I."/>
            <person name="Quesneville H."/>
            <person name="Raines C."/>
            <person name="Rensing S.A."/>
            <person name="Riano-Pachon D.M."/>
            <person name="Richier S."/>
            <person name="Rokitta S."/>
            <person name="Shiraiwa Y."/>
            <person name="Soanes D.M."/>
            <person name="van der Giezen M."/>
            <person name="Wahlund T.M."/>
            <person name="Williams B."/>
            <person name="Wilson W."/>
            <person name="Wolfe G."/>
            <person name="Wurch L.L."/>
        </authorList>
    </citation>
    <scope>NUCLEOTIDE SEQUENCE</scope>
</reference>
<dbReference type="RefSeq" id="XP_005765523.1">
    <property type="nucleotide sequence ID" value="XM_005765466.1"/>
</dbReference>
<dbReference type="InterPro" id="IPR006342">
    <property type="entry name" value="FkbM_mtfrase"/>
</dbReference>
<dbReference type="HOGENOM" id="CLU_1182048_0_0_1"/>
<protein>
    <recommendedName>
        <fullName evidence="1">Methyltransferase FkbM domain-containing protein</fullName>
    </recommendedName>
</protein>
<reference evidence="2" key="2">
    <citation type="submission" date="2024-10" db="UniProtKB">
        <authorList>
            <consortium name="EnsemblProtists"/>
        </authorList>
    </citation>
    <scope>IDENTIFICATION</scope>
</reference>
<dbReference type="AlphaFoldDB" id="A0A0D3IJH8"/>
<dbReference type="Gene3D" id="3.40.50.150">
    <property type="entry name" value="Vaccinia Virus protein VP39"/>
    <property type="match status" value="1"/>
</dbReference>
<dbReference type="Pfam" id="PF05050">
    <property type="entry name" value="Methyltransf_21"/>
    <property type="match status" value="1"/>
</dbReference>
<evidence type="ECO:0000259" key="1">
    <source>
        <dbReference type="Pfam" id="PF05050"/>
    </source>
</evidence>
<dbReference type="InterPro" id="IPR029063">
    <property type="entry name" value="SAM-dependent_MTases_sf"/>
</dbReference>
<dbReference type="EnsemblProtists" id="EOD13094">
    <property type="protein sequence ID" value="EOD13094"/>
    <property type="gene ID" value="EMIHUDRAFT_212805"/>
</dbReference>
<dbReference type="PaxDb" id="2903-EOD11413"/>
<dbReference type="KEGG" id="ehx:EMIHUDRAFT_214785"/>
<dbReference type="GeneID" id="17257494"/>